<evidence type="ECO:0000256" key="1">
    <source>
        <dbReference type="SAM" id="Coils"/>
    </source>
</evidence>
<dbReference type="AlphaFoldDB" id="A0AAE0FVH8"/>
<gene>
    <name evidence="4" type="ORF">CYMTET_24981</name>
</gene>
<organism evidence="4 5">
    <name type="scientific">Cymbomonas tetramitiformis</name>
    <dbReference type="NCBI Taxonomy" id="36881"/>
    <lineage>
        <taxon>Eukaryota</taxon>
        <taxon>Viridiplantae</taxon>
        <taxon>Chlorophyta</taxon>
        <taxon>Pyramimonadophyceae</taxon>
        <taxon>Pyramimonadales</taxon>
        <taxon>Pyramimonadaceae</taxon>
        <taxon>Cymbomonas</taxon>
    </lineage>
</organism>
<protein>
    <submittedName>
        <fullName evidence="4">Uncharacterized protein</fullName>
    </submittedName>
</protein>
<evidence type="ECO:0000313" key="5">
    <source>
        <dbReference type="Proteomes" id="UP001190700"/>
    </source>
</evidence>
<keyword evidence="3" id="KW-0812">Transmembrane</keyword>
<sequence>MRRNEIDWLPTHIGAATANYPRSRSKSKSLQHSRSYLGWILGAVVATYILGSSYYLFNLDAGSGSPQSFVEDAQAKVRESHHKQELQNARESIRNLDEENTDLKAKLADALKGAAQQSQAKDQETAAQADSLRTQLSQQTAARHEQERQGWVSATGVGVLQGWASGDEGRKTARRVKELENEVRAASPIQGAANVEQQLRRRVSDLEMKEQTMEQTVQQQVAEIQRKATRVQQLEQEQQKHAKEKSELNQQVKTANEGWRNAYNALQEMQGKQ</sequence>
<keyword evidence="5" id="KW-1185">Reference proteome</keyword>
<feature type="compositionally biased region" description="Polar residues" evidence="2">
    <location>
        <begin position="116"/>
        <end position="141"/>
    </location>
</feature>
<evidence type="ECO:0000256" key="2">
    <source>
        <dbReference type="SAM" id="MobiDB-lite"/>
    </source>
</evidence>
<dbReference type="Proteomes" id="UP001190700">
    <property type="component" value="Unassembled WGS sequence"/>
</dbReference>
<keyword evidence="1" id="KW-0175">Coiled coil</keyword>
<keyword evidence="3" id="KW-0472">Membrane</keyword>
<feature type="transmembrane region" description="Helical" evidence="3">
    <location>
        <begin position="36"/>
        <end position="57"/>
    </location>
</feature>
<evidence type="ECO:0000256" key="3">
    <source>
        <dbReference type="SAM" id="Phobius"/>
    </source>
</evidence>
<name>A0AAE0FVH8_9CHLO</name>
<comment type="caution">
    <text evidence="4">The sequence shown here is derived from an EMBL/GenBank/DDBJ whole genome shotgun (WGS) entry which is preliminary data.</text>
</comment>
<dbReference type="EMBL" id="LGRX02013154">
    <property type="protein sequence ID" value="KAK3266393.1"/>
    <property type="molecule type" value="Genomic_DNA"/>
</dbReference>
<reference evidence="4 5" key="1">
    <citation type="journal article" date="2015" name="Genome Biol. Evol.">
        <title>Comparative Genomics of a Bacterivorous Green Alga Reveals Evolutionary Causalities and Consequences of Phago-Mixotrophic Mode of Nutrition.</title>
        <authorList>
            <person name="Burns J.A."/>
            <person name="Paasch A."/>
            <person name="Narechania A."/>
            <person name="Kim E."/>
        </authorList>
    </citation>
    <scope>NUCLEOTIDE SEQUENCE [LARGE SCALE GENOMIC DNA]</scope>
    <source>
        <strain evidence="4 5">PLY_AMNH</strain>
    </source>
</reference>
<proteinExistence type="predicted"/>
<feature type="region of interest" description="Disordered" evidence="2">
    <location>
        <begin position="114"/>
        <end position="153"/>
    </location>
</feature>
<feature type="coiled-coil region" evidence="1">
    <location>
        <begin position="196"/>
        <end position="254"/>
    </location>
</feature>
<accession>A0AAE0FVH8</accession>
<keyword evidence="3" id="KW-1133">Transmembrane helix</keyword>
<evidence type="ECO:0000313" key="4">
    <source>
        <dbReference type="EMBL" id="KAK3266393.1"/>
    </source>
</evidence>